<keyword evidence="1" id="KW-0472">Membrane</keyword>
<sequence>MNKPMSKLLIRITTVMILIFIAWGISQIIKNFIGIYQQGLWVGIGATAFLICAIILKGMWDKRNH</sequence>
<feature type="transmembrane region" description="Helical" evidence="1">
    <location>
        <begin position="12"/>
        <end position="29"/>
    </location>
</feature>
<proteinExistence type="predicted"/>
<reference evidence="2 3" key="1">
    <citation type="journal article" date="2015" name="Genome Announc.">
        <title>Expanding the biotechnology potential of lactobacilli through comparative genomics of 213 strains and associated genera.</title>
        <authorList>
            <person name="Sun Z."/>
            <person name="Harris H.M."/>
            <person name="McCann A."/>
            <person name="Guo C."/>
            <person name="Argimon S."/>
            <person name="Zhang W."/>
            <person name="Yang X."/>
            <person name="Jeffery I.B."/>
            <person name="Cooney J.C."/>
            <person name="Kagawa T.F."/>
            <person name="Liu W."/>
            <person name="Song Y."/>
            <person name="Salvetti E."/>
            <person name="Wrobel A."/>
            <person name="Rasinkangas P."/>
            <person name="Parkhill J."/>
            <person name="Rea M.C."/>
            <person name="O'Sullivan O."/>
            <person name="Ritari J."/>
            <person name="Douillard F.P."/>
            <person name="Paul Ross R."/>
            <person name="Yang R."/>
            <person name="Briner A.E."/>
            <person name="Felis G.E."/>
            <person name="de Vos W.M."/>
            <person name="Barrangou R."/>
            <person name="Klaenhammer T.R."/>
            <person name="Caufield P.W."/>
            <person name="Cui Y."/>
            <person name="Zhang H."/>
            <person name="O'Toole P.W."/>
        </authorList>
    </citation>
    <scope>NUCLEOTIDE SEQUENCE [LARGE SCALE GENOMIC DNA]</scope>
    <source>
        <strain evidence="2 3">DSM 18390</strain>
    </source>
</reference>
<organism evidence="2 3">
    <name type="scientific">Lentilactobacillus parafarraginis DSM 18390 = JCM 14109</name>
    <dbReference type="NCBI Taxonomy" id="1423786"/>
    <lineage>
        <taxon>Bacteria</taxon>
        <taxon>Bacillati</taxon>
        <taxon>Bacillota</taxon>
        <taxon>Bacilli</taxon>
        <taxon>Lactobacillales</taxon>
        <taxon>Lactobacillaceae</taxon>
        <taxon>Lentilactobacillus</taxon>
    </lineage>
</organism>
<protein>
    <submittedName>
        <fullName evidence="2">Uncharacterized protein</fullName>
    </submittedName>
</protein>
<feature type="transmembrane region" description="Helical" evidence="1">
    <location>
        <begin position="35"/>
        <end position="56"/>
    </location>
</feature>
<dbReference type="AlphaFoldDB" id="A0A0R1YIS2"/>
<dbReference type="Proteomes" id="UP000051010">
    <property type="component" value="Unassembled WGS sequence"/>
</dbReference>
<dbReference type="PATRIC" id="fig|1423786.4.peg.2102"/>
<accession>A0A0R1YIS2</accession>
<comment type="caution">
    <text evidence="2">The sequence shown here is derived from an EMBL/GenBank/DDBJ whole genome shotgun (WGS) entry which is preliminary data.</text>
</comment>
<dbReference type="EMBL" id="AZFZ01000046">
    <property type="protein sequence ID" value="KRM42015.1"/>
    <property type="molecule type" value="Genomic_DNA"/>
</dbReference>
<evidence type="ECO:0000313" key="3">
    <source>
        <dbReference type="Proteomes" id="UP000051010"/>
    </source>
</evidence>
<keyword evidence="1" id="KW-1133">Transmembrane helix</keyword>
<evidence type="ECO:0000256" key="1">
    <source>
        <dbReference type="SAM" id="Phobius"/>
    </source>
</evidence>
<gene>
    <name evidence="2" type="ORF">FD47_GL001997</name>
</gene>
<name>A0A0R1YIS2_9LACO</name>
<evidence type="ECO:0000313" key="2">
    <source>
        <dbReference type="EMBL" id="KRM42015.1"/>
    </source>
</evidence>
<keyword evidence="1" id="KW-0812">Transmembrane</keyword>